<organism evidence="1 2">
    <name type="scientific">Stentor coeruleus</name>
    <dbReference type="NCBI Taxonomy" id="5963"/>
    <lineage>
        <taxon>Eukaryota</taxon>
        <taxon>Sar</taxon>
        <taxon>Alveolata</taxon>
        <taxon>Ciliophora</taxon>
        <taxon>Postciliodesmatophora</taxon>
        <taxon>Heterotrichea</taxon>
        <taxon>Heterotrichida</taxon>
        <taxon>Stentoridae</taxon>
        <taxon>Stentor</taxon>
    </lineage>
</organism>
<comment type="caution">
    <text evidence="1">The sequence shown here is derived from an EMBL/GenBank/DDBJ whole genome shotgun (WGS) entry which is preliminary data.</text>
</comment>
<dbReference type="OrthoDB" id="45365at2759"/>
<gene>
    <name evidence="1" type="ORF">SteCoe_35146</name>
</gene>
<protein>
    <recommendedName>
        <fullName evidence="3">BACK domain-containing protein</fullName>
    </recommendedName>
</protein>
<evidence type="ECO:0000313" key="1">
    <source>
        <dbReference type="EMBL" id="OMJ67640.1"/>
    </source>
</evidence>
<accession>A0A1R2ATB2</accession>
<evidence type="ECO:0000313" key="2">
    <source>
        <dbReference type="Proteomes" id="UP000187209"/>
    </source>
</evidence>
<dbReference type="Proteomes" id="UP000187209">
    <property type="component" value="Unassembled WGS sequence"/>
</dbReference>
<dbReference type="Gene3D" id="2.120.10.80">
    <property type="entry name" value="Kelch-type beta propeller"/>
    <property type="match status" value="1"/>
</dbReference>
<dbReference type="SMART" id="SM00612">
    <property type="entry name" value="Kelch"/>
    <property type="match status" value="2"/>
</dbReference>
<name>A0A1R2ATB2_9CILI</name>
<dbReference type="PANTHER" id="PTHR46375:SF3">
    <property type="entry name" value="KELCH REPEAT AND BTB DOMAIN-CONTAINING PROTEIN 13"/>
    <property type="match status" value="1"/>
</dbReference>
<keyword evidence="2" id="KW-1185">Reference proteome</keyword>
<dbReference type="EMBL" id="MPUH01001462">
    <property type="protein sequence ID" value="OMJ67640.1"/>
    <property type="molecule type" value="Genomic_DNA"/>
</dbReference>
<proteinExistence type="predicted"/>
<dbReference type="InterPro" id="IPR052392">
    <property type="entry name" value="Kelch-BTB_domain-containing"/>
</dbReference>
<sequence length="379" mass="43558">MKNVNSWLREHLLEANIEVDNQYKETLKRLESKKDFLDTLIDQVLTEKLSASTESFKSNKIALDLMLTDNALNSLANEISLQDISRMIYSETIVPNISKELEVCIEKELAFDIQVFPTGKPIPLYSFKSNSSKVYMFDILTEEEVITTIKNFDCKSFAGWCFANNNIIYTGGWKQGYASYEVFEINTAKWIVEPKPNLLIPRYQHSAIFVKNAVYVFGGATKNGITKTCEKWEINSGCWQRISDMEEGKTQMGICTVAGKIFLSGECEIEKYDPEMDRFVKIPIIFEVKLLSLLVAKENSFLIFRAGEVNEIECKNNYTSFKIAEIEAIDLWSTTQPVLKLNRVYFVTDNNRIVYSFDLQEKKLEVVTDLNHPEDSFQV</sequence>
<dbReference type="AlphaFoldDB" id="A0A1R2ATB2"/>
<dbReference type="PANTHER" id="PTHR46375">
    <property type="entry name" value="KELCH REPEAT AND BTB DOMAIN-CONTAINING PROTEIN 13-RELATED"/>
    <property type="match status" value="1"/>
</dbReference>
<dbReference type="InterPro" id="IPR006652">
    <property type="entry name" value="Kelch_1"/>
</dbReference>
<reference evidence="1 2" key="1">
    <citation type="submission" date="2016-11" db="EMBL/GenBank/DDBJ databases">
        <title>The macronuclear genome of Stentor coeruleus: a giant cell with tiny introns.</title>
        <authorList>
            <person name="Slabodnick M."/>
            <person name="Ruby J.G."/>
            <person name="Reiff S.B."/>
            <person name="Swart E.C."/>
            <person name="Gosai S."/>
            <person name="Prabakaran S."/>
            <person name="Witkowska E."/>
            <person name="Larue G.E."/>
            <person name="Fisher S."/>
            <person name="Freeman R.M."/>
            <person name="Gunawardena J."/>
            <person name="Chu W."/>
            <person name="Stover N.A."/>
            <person name="Gregory B.D."/>
            <person name="Nowacki M."/>
            <person name="Derisi J."/>
            <person name="Roy S.W."/>
            <person name="Marshall W.F."/>
            <person name="Sood P."/>
        </authorList>
    </citation>
    <scope>NUCLEOTIDE SEQUENCE [LARGE SCALE GENOMIC DNA]</scope>
    <source>
        <strain evidence="1">WM001</strain>
    </source>
</reference>
<dbReference type="Pfam" id="PF01344">
    <property type="entry name" value="Kelch_1"/>
    <property type="match status" value="1"/>
</dbReference>
<dbReference type="InterPro" id="IPR015915">
    <property type="entry name" value="Kelch-typ_b-propeller"/>
</dbReference>
<evidence type="ECO:0008006" key="3">
    <source>
        <dbReference type="Google" id="ProtNLM"/>
    </source>
</evidence>
<dbReference type="SUPFAM" id="SSF117281">
    <property type="entry name" value="Kelch motif"/>
    <property type="match status" value="1"/>
</dbReference>